<proteinExistence type="predicted"/>
<evidence type="ECO:0000313" key="4">
    <source>
        <dbReference type="WormBase" id="R07H5.7"/>
    </source>
</evidence>
<accession>P90944</accession>
<dbReference type="Pfam" id="PF07735">
    <property type="entry name" value="FBA_2"/>
    <property type="match status" value="1"/>
</dbReference>
<sequence>MNYPSVNATMIIQPIVEQFKNFSIRKLFLSFSIKNIEFHKQMLELYSHQFEEVYIIQNFLEPKRFQSVIVSNFTFIKIWEYIPLKINDLLASNSSTICMGYQVPPKDICTFLKHWIHGSNEQLKQLIMMFPLSFNKNDFIPIALNGIKYQLAPVERKLVFIQDTYKWYDKEVEVEGGLDIQRIDGTNATITLPEEPAWSTILYVWD</sequence>
<dbReference type="PANTHER" id="PTHR22899:SF0">
    <property type="entry name" value="F-BOX ASSOCIATED DOMAIN-CONTAINING PROTEIN-RELATED"/>
    <property type="match status" value="1"/>
</dbReference>
<dbReference type="OrthoDB" id="5898066at2759"/>
<evidence type="ECO:0000313" key="2">
    <source>
        <dbReference type="EMBL" id="CAB03232.2"/>
    </source>
</evidence>
<dbReference type="HOGENOM" id="CLU_1333002_0_0_1"/>
<dbReference type="InterPro" id="IPR053222">
    <property type="entry name" value="Zygotic_Embryogenesis-Asso"/>
</dbReference>
<dbReference type="UCSC" id="R07H5.7">
    <property type="organism name" value="c. elegans"/>
</dbReference>
<dbReference type="WormBase" id="R07H5.7">
    <property type="protein sequence ID" value="CE49950"/>
    <property type="gene ID" value="WBGene00011127"/>
    <property type="gene designation" value="fbxb-79"/>
</dbReference>
<organism evidence="2 3">
    <name type="scientific">Caenorhabditis elegans</name>
    <dbReference type="NCBI Taxonomy" id="6239"/>
    <lineage>
        <taxon>Eukaryota</taxon>
        <taxon>Metazoa</taxon>
        <taxon>Ecdysozoa</taxon>
        <taxon>Nematoda</taxon>
        <taxon>Chromadorea</taxon>
        <taxon>Rhabditida</taxon>
        <taxon>Rhabditina</taxon>
        <taxon>Rhabditomorpha</taxon>
        <taxon>Rhabditoidea</taxon>
        <taxon>Rhabditidae</taxon>
        <taxon>Peloderinae</taxon>
        <taxon>Caenorhabditis</taxon>
    </lineage>
</organism>
<dbReference type="KEGG" id="cel:CELE_R07H5.7"/>
<dbReference type="EMBL" id="BX284604">
    <property type="protein sequence ID" value="CAB03232.2"/>
    <property type="molecule type" value="Genomic_DNA"/>
</dbReference>
<gene>
    <name evidence="2 4" type="primary">fbxb-79</name>
    <name evidence="2" type="ORF">CELE_R07H5.7</name>
    <name evidence="4" type="ORF">R07H5.7</name>
</gene>
<dbReference type="CTD" id="187689"/>
<dbReference type="Proteomes" id="UP000001940">
    <property type="component" value="Chromosome IV"/>
</dbReference>
<reference evidence="2 3" key="1">
    <citation type="journal article" date="1998" name="Science">
        <title>Genome sequence of the nematode C. elegans: a platform for investigating biology.</title>
        <authorList>
            <consortium name="The C. elegans sequencing consortium"/>
            <person name="Sulson J.E."/>
            <person name="Waterston R."/>
        </authorList>
    </citation>
    <scope>NUCLEOTIDE SEQUENCE [LARGE SCALE GENOMIC DNA]</scope>
    <source>
        <strain evidence="2 3">Bristol N2</strain>
    </source>
</reference>
<dbReference type="InterPro" id="IPR012885">
    <property type="entry name" value="F-box_Sdz-33"/>
</dbReference>
<dbReference type="OMA" id="SSTICMG"/>
<name>P90944_CAEEL</name>
<feature type="domain" description="Sdz-33 F-box" evidence="1">
    <location>
        <begin position="65"/>
        <end position="126"/>
    </location>
</feature>
<dbReference type="AlphaFoldDB" id="P90944"/>
<dbReference type="RefSeq" id="NP_502100.2">
    <property type="nucleotide sequence ID" value="NM_069699.4"/>
</dbReference>
<dbReference type="PANTHER" id="PTHR22899">
    <property type="entry name" value="CYCLIN-RELATED F-BOX FAMILY"/>
    <property type="match status" value="1"/>
</dbReference>
<dbReference type="InParanoid" id="P90944"/>
<dbReference type="Bgee" id="WBGene00011127">
    <property type="expression patterns" value="Expressed in embryo"/>
</dbReference>
<dbReference type="FunCoup" id="P90944">
    <property type="interactions" value="811"/>
</dbReference>
<dbReference type="PaxDb" id="6239-R07H5.7"/>
<evidence type="ECO:0000259" key="1">
    <source>
        <dbReference type="Pfam" id="PF07735"/>
    </source>
</evidence>
<evidence type="ECO:0000313" key="3">
    <source>
        <dbReference type="Proteomes" id="UP000001940"/>
    </source>
</evidence>
<protein>
    <submittedName>
        <fullName evidence="2">F-box associated domain-containing protein</fullName>
    </submittedName>
</protein>
<dbReference type="GeneID" id="187689"/>
<dbReference type="PIR" id="T24042">
    <property type="entry name" value="T24042"/>
</dbReference>
<dbReference type="AGR" id="WB:WBGene00011127"/>
<keyword evidence="3" id="KW-1185">Reference proteome</keyword>